<dbReference type="EMBL" id="JAGEOJ010000046">
    <property type="protein sequence ID" value="MBO2455898.1"/>
    <property type="molecule type" value="Genomic_DNA"/>
</dbReference>
<accession>A0A939PT93</accession>
<organism evidence="1 2">
    <name type="scientific">Actinomadura barringtoniae</name>
    <dbReference type="NCBI Taxonomy" id="1427535"/>
    <lineage>
        <taxon>Bacteria</taxon>
        <taxon>Bacillati</taxon>
        <taxon>Actinomycetota</taxon>
        <taxon>Actinomycetes</taxon>
        <taxon>Streptosporangiales</taxon>
        <taxon>Thermomonosporaceae</taxon>
        <taxon>Actinomadura</taxon>
    </lineage>
</organism>
<sequence>KGETFVKSPNGKAPLSGTVGADLNLDSGDVAVDLQLAKTKGNFQILGFLPVTADIQLVNAAPTTGLYKDGQLTTTSHITTKLSTFNVFGAIPIGGGDKCQTTKVSDIVLKSEAGKFFNPDEGGNISGDYELSSIDNCGPLTGILSIFTAGKGNTISMDLTPKPGA</sequence>
<name>A0A939PT93_9ACTN</name>
<proteinExistence type="predicted"/>
<protein>
    <submittedName>
        <fullName evidence="1">Fibronectin type III domain-containing protein</fullName>
    </submittedName>
</protein>
<keyword evidence="2" id="KW-1185">Reference proteome</keyword>
<gene>
    <name evidence="1" type="ORF">J4573_53105</name>
</gene>
<dbReference type="AlphaFoldDB" id="A0A939PT93"/>
<feature type="non-terminal residue" evidence="1">
    <location>
        <position position="1"/>
    </location>
</feature>
<evidence type="ECO:0000313" key="1">
    <source>
        <dbReference type="EMBL" id="MBO2455898.1"/>
    </source>
</evidence>
<dbReference type="Proteomes" id="UP000669179">
    <property type="component" value="Unassembled WGS sequence"/>
</dbReference>
<evidence type="ECO:0000313" key="2">
    <source>
        <dbReference type="Proteomes" id="UP000669179"/>
    </source>
</evidence>
<comment type="caution">
    <text evidence="1">The sequence shown here is derived from an EMBL/GenBank/DDBJ whole genome shotgun (WGS) entry which is preliminary data.</text>
</comment>
<reference evidence="1" key="1">
    <citation type="submission" date="2021-03" db="EMBL/GenBank/DDBJ databases">
        <authorList>
            <person name="Kanchanasin P."/>
            <person name="Saeng-In P."/>
            <person name="Phongsopitanun W."/>
            <person name="Yuki M."/>
            <person name="Kudo T."/>
            <person name="Ohkuma M."/>
            <person name="Tanasupawat S."/>
        </authorList>
    </citation>
    <scope>NUCLEOTIDE SEQUENCE</scope>
    <source>
        <strain evidence="1">GKU 128</strain>
    </source>
</reference>